<organism evidence="2 3">
    <name type="scientific">Populus trichocarpa</name>
    <name type="common">Western balsam poplar</name>
    <name type="synonym">Populus balsamifera subsp. trichocarpa</name>
    <dbReference type="NCBI Taxonomy" id="3694"/>
    <lineage>
        <taxon>Eukaryota</taxon>
        <taxon>Viridiplantae</taxon>
        <taxon>Streptophyta</taxon>
        <taxon>Embryophyta</taxon>
        <taxon>Tracheophyta</taxon>
        <taxon>Spermatophyta</taxon>
        <taxon>Magnoliopsida</taxon>
        <taxon>eudicotyledons</taxon>
        <taxon>Gunneridae</taxon>
        <taxon>Pentapetalae</taxon>
        <taxon>rosids</taxon>
        <taxon>fabids</taxon>
        <taxon>Malpighiales</taxon>
        <taxon>Salicaceae</taxon>
        <taxon>Saliceae</taxon>
        <taxon>Populus</taxon>
    </lineage>
</organism>
<dbReference type="AlphaFoldDB" id="A0A2K2AQ29"/>
<dbReference type="InParanoid" id="A0A2K2AQ29"/>
<reference evidence="2 3" key="1">
    <citation type="journal article" date="2006" name="Science">
        <title>The genome of black cottonwood, Populus trichocarpa (Torr. &amp; Gray).</title>
        <authorList>
            <person name="Tuskan G.A."/>
            <person name="Difazio S."/>
            <person name="Jansson S."/>
            <person name="Bohlmann J."/>
            <person name="Grigoriev I."/>
            <person name="Hellsten U."/>
            <person name="Putnam N."/>
            <person name="Ralph S."/>
            <person name="Rombauts S."/>
            <person name="Salamov A."/>
            <person name="Schein J."/>
            <person name="Sterck L."/>
            <person name="Aerts A."/>
            <person name="Bhalerao R.R."/>
            <person name="Bhalerao R.P."/>
            <person name="Blaudez D."/>
            <person name="Boerjan W."/>
            <person name="Brun A."/>
            <person name="Brunner A."/>
            <person name="Busov V."/>
            <person name="Campbell M."/>
            <person name="Carlson J."/>
            <person name="Chalot M."/>
            <person name="Chapman J."/>
            <person name="Chen G.L."/>
            <person name="Cooper D."/>
            <person name="Coutinho P.M."/>
            <person name="Couturier J."/>
            <person name="Covert S."/>
            <person name="Cronk Q."/>
            <person name="Cunningham R."/>
            <person name="Davis J."/>
            <person name="Degroeve S."/>
            <person name="Dejardin A."/>
            <person name="Depamphilis C."/>
            <person name="Detter J."/>
            <person name="Dirks B."/>
            <person name="Dubchak I."/>
            <person name="Duplessis S."/>
            <person name="Ehlting J."/>
            <person name="Ellis B."/>
            <person name="Gendler K."/>
            <person name="Goodstein D."/>
            <person name="Gribskov M."/>
            <person name="Grimwood J."/>
            <person name="Groover A."/>
            <person name="Gunter L."/>
            <person name="Hamberger B."/>
            <person name="Heinze B."/>
            <person name="Helariutta Y."/>
            <person name="Henrissat B."/>
            <person name="Holligan D."/>
            <person name="Holt R."/>
            <person name="Huang W."/>
            <person name="Islam-Faridi N."/>
            <person name="Jones S."/>
            <person name="Jones-Rhoades M."/>
            <person name="Jorgensen R."/>
            <person name="Joshi C."/>
            <person name="Kangasjarvi J."/>
            <person name="Karlsson J."/>
            <person name="Kelleher C."/>
            <person name="Kirkpatrick R."/>
            <person name="Kirst M."/>
            <person name="Kohler A."/>
            <person name="Kalluri U."/>
            <person name="Larimer F."/>
            <person name="Leebens-Mack J."/>
            <person name="Leple J.C."/>
            <person name="Locascio P."/>
            <person name="Lou Y."/>
            <person name="Lucas S."/>
            <person name="Martin F."/>
            <person name="Montanini B."/>
            <person name="Napoli C."/>
            <person name="Nelson D.R."/>
            <person name="Nelson C."/>
            <person name="Nieminen K."/>
            <person name="Nilsson O."/>
            <person name="Pereda V."/>
            <person name="Peter G."/>
            <person name="Philippe R."/>
            <person name="Pilate G."/>
            <person name="Poliakov A."/>
            <person name="Razumovskaya J."/>
            <person name="Richardson P."/>
            <person name="Rinaldi C."/>
            <person name="Ritland K."/>
            <person name="Rouze P."/>
            <person name="Ryaboy D."/>
            <person name="Schmutz J."/>
            <person name="Schrader J."/>
            <person name="Segerman B."/>
            <person name="Shin H."/>
            <person name="Siddiqui A."/>
            <person name="Sterky F."/>
            <person name="Terry A."/>
            <person name="Tsai C.J."/>
            <person name="Uberbacher E."/>
            <person name="Unneberg P."/>
            <person name="Vahala J."/>
            <person name="Wall K."/>
            <person name="Wessler S."/>
            <person name="Yang G."/>
            <person name="Yin T."/>
            <person name="Douglas C."/>
            <person name="Marra M."/>
            <person name="Sandberg G."/>
            <person name="Van de Peer Y."/>
            <person name="Rokhsar D."/>
        </authorList>
    </citation>
    <scope>NUCLEOTIDE SEQUENCE [LARGE SCALE GENOMIC DNA]</scope>
    <source>
        <strain evidence="3">cv. Nisqually</strain>
    </source>
</reference>
<proteinExistence type="predicted"/>
<protein>
    <recommendedName>
        <fullName evidence="4">Secreted protein</fullName>
    </recommendedName>
</protein>
<gene>
    <name evidence="2" type="ORF">POPTR_004G050300</name>
</gene>
<evidence type="ECO:0008006" key="4">
    <source>
        <dbReference type="Google" id="ProtNLM"/>
    </source>
</evidence>
<evidence type="ECO:0000313" key="3">
    <source>
        <dbReference type="Proteomes" id="UP000006729"/>
    </source>
</evidence>
<feature type="chain" id="PRO_5014441504" description="Secreted protein" evidence="1">
    <location>
        <begin position="27"/>
        <end position="77"/>
    </location>
</feature>
<keyword evidence="1" id="KW-0732">Signal</keyword>
<name>A0A2K2AQ29_POPTR</name>
<dbReference type="EMBL" id="CM009293">
    <property type="protein sequence ID" value="PNT39629.1"/>
    <property type="molecule type" value="Genomic_DNA"/>
</dbReference>
<evidence type="ECO:0000313" key="2">
    <source>
        <dbReference type="EMBL" id="PNT39629.1"/>
    </source>
</evidence>
<dbReference type="Proteomes" id="UP000006729">
    <property type="component" value="Chromosome 4"/>
</dbReference>
<feature type="signal peptide" evidence="1">
    <location>
        <begin position="1"/>
        <end position="26"/>
    </location>
</feature>
<accession>A0A2K2AQ29</accession>
<evidence type="ECO:0000256" key="1">
    <source>
        <dbReference type="SAM" id="SignalP"/>
    </source>
</evidence>
<sequence>MAFCRGNPRLLRGCLLPLSAPLCALCRSLSSYFSRVNHRSSHAPLCSCFRTRPAFLWHSPGRTPVRRSLFSILLINK</sequence>
<keyword evidence="3" id="KW-1185">Reference proteome</keyword>